<keyword evidence="2" id="KW-0560">Oxidoreductase</keyword>
<accession>A0ABP9MVM1</accession>
<name>A0ABP9MVM1_9MICO</name>
<evidence type="ECO:0008006" key="5">
    <source>
        <dbReference type="Google" id="ProtNLM"/>
    </source>
</evidence>
<comment type="similarity">
    <text evidence="1">Belongs to the short-chain dehydrogenases/reductases (SDR) family.</text>
</comment>
<dbReference type="Pfam" id="PF00106">
    <property type="entry name" value="adh_short"/>
    <property type="match status" value="1"/>
</dbReference>
<dbReference type="PANTHER" id="PTHR44169:SF6">
    <property type="entry name" value="NADPH-DEPENDENT 1-ACYLDIHYDROXYACETONE PHOSPHATE REDUCTASE"/>
    <property type="match status" value="1"/>
</dbReference>
<evidence type="ECO:0000313" key="4">
    <source>
        <dbReference type="Proteomes" id="UP001501407"/>
    </source>
</evidence>
<evidence type="ECO:0000256" key="1">
    <source>
        <dbReference type="ARBA" id="ARBA00006484"/>
    </source>
</evidence>
<dbReference type="InterPro" id="IPR036291">
    <property type="entry name" value="NAD(P)-bd_dom_sf"/>
</dbReference>
<dbReference type="PRINTS" id="PR00081">
    <property type="entry name" value="GDHRDH"/>
</dbReference>
<sequence>MAATQAADLRRQFEVNAIAPLLLASALAPKLRTSRGKIVFIGAGQGRVALPFGGGYGASKAALASLADALRAELSDTGIAVSVIEPGSVATGIFHESRHTAMKVLDGMTPELSARYRAPLEAVLAKSARAMASALPASRIGDLVAEIADSAAPKPRYLIGRDAWALASIAVVPARIRAAIVQRLMRSTGGADQR</sequence>
<organism evidence="3 4">
    <name type="scientific">Microbacterium yannicii</name>
    <dbReference type="NCBI Taxonomy" id="671622"/>
    <lineage>
        <taxon>Bacteria</taxon>
        <taxon>Bacillati</taxon>
        <taxon>Actinomycetota</taxon>
        <taxon>Actinomycetes</taxon>
        <taxon>Micrococcales</taxon>
        <taxon>Microbacteriaceae</taxon>
        <taxon>Microbacterium</taxon>
    </lineage>
</organism>
<dbReference type="SUPFAM" id="SSF51735">
    <property type="entry name" value="NAD(P)-binding Rossmann-fold domains"/>
    <property type="match status" value="1"/>
</dbReference>
<gene>
    <name evidence="3" type="ORF">GCM10025760_37680</name>
</gene>
<comment type="caution">
    <text evidence="3">The sequence shown here is derived from an EMBL/GenBank/DDBJ whole genome shotgun (WGS) entry which is preliminary data.</text>
</comment>
<evidence type="ECO:0000313" key="3">
    <source>
        <dbReference type="EMBL" id="GAA5100400.1"/>
    </source>
</evidence>
<dbReference type="Gene3D" id="3.40.50.720">
    <property type="entry name" value="NAD(P)-binding Rossmann-like Domain"/>
    <property type="match status" value="1"/>
</dbReference>
<keyword evidence="4" id="KW-1185">Reference proteome</keyword>
<proteinExistence type="inferred from homology"/>
<dbReference type="EMBL" id="BAABKZ010000005">
    <property type="protein sequence ID" value="GAA5100400.1"/>
    <property type="molecule type" value="Genomic_DNA"/>
</dbReference>
<dbReference type="PROSITE" id="PS00061">
    <property type="entry name" value="ADH_SHORT"/>
    <property type="match status" value="1"/>
</dbReference>
<dbReference type="InterPro" id="IPR002347">
    <property type="entry name" value="SDR_fam"/>
</dbReference>
<evidence type="ECO:0000256" key="2">
    <source>
        <dbReference type="ARBA" id="ARBA00023002"/>
    </source>
</evidence>
<protein>
    <recommendedName>
        <fullName evidence="5">SDR family NAD(P)-dependent oxidoreductase</fullName>
    </recommendedName>
</protein>
<reference evidence="4" key="1">
    <citation type="journal article" date="2019" name="Int. J. Syst. Evol. Microbiol.">
        <title>The Global Catalogue of Microorganisms (GCM) 10K type strain sequencing project: providing services to taxonomists for standard genome sequencing and annotation.</title>
        <authorList>
            <consortium name="The Broad Institute Genomics Platform"/>
            <consortium name="The Broad Institute Genome Sequencing Center for Infectious Disease"/>
            <person name="Wu L."/>
            <person name="Ma J."/>
        </authorList>
    </citation>
    <scope>NUCLEOTIDE SEQUENCE [LARGE SCALE GENOMIC DNA]</scope>
    <source>
        <strain evidence="4">JCM 18959</strain>
    </source>
</reference>
<dbReference type="PANTHER" id="PTHR44169">
    <property type="entry name" value="NADPH-DEPENDENT 1-ACYLDIHYDROXYACETONE PHOSPHATE REDUCTASE"/>
    <property type="match status" value="1"/>
</dbReference>
<dbReference type="Proteomes" id="UP001501407">
    <property type="component" value="Unassembled WGS sequence"/>
</dbReference>
<dbReference type="InterPro" id="IPR020904">
    <property type="entry name" value="Sc_DH/Rdtase_CS"/>
</dbReference>